<dbReference type="AlphaFoldDB" id="A0A7W7IXF2"/>
<accession>A0A7W7IXF2</accession>
<comment type="caution">
    <text evidence="1">The sequence shown here is derived from an EMBL/GenBank/DDBJ whole genome shotgun (WGS) entry which is preliminary data.</text>
</comment>
<gene>
    <name evidence="1" type="ORF">HNP37_002124</name>
</gene>
<dbReference type="Proteomes" id="UP000561681">
    <property type="component" value="Unassembled WGS sequence"/>
</dbReference>
<protein>
    <submittedName>
        <fullName evidence="1">Uncharacterized protein</fullName>
    </submittedName>
</protein>
<dbReference type="EMBL" id="JACHLD010000002">
    <property type="protein sequence ID" value="MBB4802063.1"/>
    <property type="molecule type" value="Genomic_DNA"/>
</dbReference>
<evidence type="ECO:0000313" key="1">
    <source>
        <dbReference type="EMBL" id="MBB4802063.1"/>
    </source>
</evidence>
<proteinExistence type="predicted"/>
<keyword evidence="2" id="KW-1185">Reference proteome</keyword>
<organism evidence="1 2">
    <name type="scientific">Flavobacterium nitrogenifigens</name>
    <dbReference type="NCBI Taxonomy" id="1617283"/>
    <lineage>
        <taxon>Bacteria</taxon>
        <taxon>Pseudomonadati</taxon>
        <taxon>Bacteroidota</taxon>
        <taxon>Flavobacteriia</taxon>
        <taxon>Flavobacteriales</taxon>
        <taxon>Flavobacteriaceae</taxon>
        <taxon>Flavobacterium</taxon>
    </lineage>
</organism>
<name>A0A7W7IXF2_9FLAO</name>
<sequence length="123" mass="14697">MKFCIYIFLFAVLFRPLFPILDYALNYNYISAELCENRDTPKLECNGKCHLKKELAKALKNETPSSSEKKVEITETILLYFENIPVFNFQNNQKVILEINSRYKNLYVYLNTYFVFHPPIFKY</sequence>
<reference evidence="1 2" key="1">
    <citation type="submission" date="2020-08" db="EMBL/GenBank/DDBJ databases">
        <title>Functional genomics of gut bacteria from endangered species of beetles.</title>
        <authorList>
            <person name="Carlos-Shanley C."/>
        </authorList>
    </citation>
    <scope>NUCLEOTIDE SEQUENCE [LARGE SCALE GENOMIC DNA]</scope>
    <source>
        <strain evidence="1 2">S00142</strain>
    </source>
</reference>
<evidence type="ECO:0000313" key="2">
    <source>
        <dbReference type="Proteomes" id="UP000561681"/>
    </source>
</evidence>